<dbReference type="RefSeq" id="WP_211848299.1">
    <property type="nucleotide sequence ID" value="NZ_JAAEDL010000022.1"/>
</dbReference>
<comment type="caution">
    <text evidence="1">The sequence shown here is derived from an EMBL/GenBank/DDBJ whole genome shotgun (WGS) entry which is preliminary data.</text>
</comment>
<protein>
    <submittedName>
        <fullName evidence="1">Uncharacterized protein</fullName>
    </submittedName>
</protein>
<name>A0A9X9XGC6_9PROT</name>
<keyword evidence="2" id="KW-1185">Reference proteome</keyword>
<evidence type="ECO:0000313" key="2">
    <source>
        <dbReference type="Proteomes" id="UP001138709"/>
    </source>
</evidence>
<organism evidence="1 2">
    <name type="scientific">Neoroseomonas eburnea</name>
    <dbReference type="NCBI Taxonomy" id="1346889"/>
    <lineage>
        <taxon>Bacteria</taxon>
        <taxon>Pseudomonadati</taxon>
        <taxon>Pseudomonadota</taxon>
        <taxon>Alphaproteobacteria</taxon>
        <taxon>Acetobacterales</taxon>
        <taxon>Acetobacteraceae</taxon>
        <taxon>Neoroseomonas</taxon>
    </lineage>
</organism>
<reference evidence="1" key="1">
    <citation type="submission" date="2020-01" db="EMBL/GenBank/DDBJ databases">
        <authorList>
            <person name="Rat A."/>
        </authorList>
    </citation>
    <scope>NUCLEOTIDE SEQUENCE</scope>
    <source>
        <strain evidence="1">LMG 31228</strain>
    </source>
</reference>
<dbReference type="Proteomes" id="UP001138709">
    <property type="component" value="Unassembled WGS sequence"/>
</dbReference>
<accession>A0A9X9XGC6</accession>
<sequence>MTFWEDVNAGRIRLSRWEDQFVWDCRAAGAWWSHIAQAILERRARRREIVAKARTGRERARVLRWREEYRREQRERAVR</sequence>
<gene>
    <name evidence="1" type="ORF">GXW74_19880</name>
</gene>
<proteinExistence type="predicted"/>
<reference evidence="1" key="2">
    <citation type="journal article" date="2021" name="Syst. Appl. Microbiol.">
        <title>Roseomonas hellenica sp. nov., isolated from roots of wild-growing Alkanna tinctoria.</title>
        <authorList>
            <person name="Rat A."/>
            <person name="Naranjo H.D."/>
            <person name="Lebbe L."/>
            <person name="Cnockaert M."/>
            <person name="Krigas N."/>
            <person name="Grigoriadou K."/>
            <person name="Maloupa E."/>
            <person name="Willems A."/>
        </authorList>
    </citation>
    <scope>NUCLEOTIDE SEQUENCE</scope>
    <source>
        <strain evidence="1">LMG 31228</strain>
    </source>
</reference>
<dbReference type="EMBL" id="JAAEDL010000022">
    <property type="protein sequence ID" value="MBR0682762.1"/>
    <property type="molecule type" value="Genomic_DNA"/>
</dbReference>
<evidence type="ECO:0000313" key="1">
    <source>
        <dbReference type="EMBL" id="MBR0682762.1"/>
    </source>
</evidence>
<dbReference type="AlphaFoldDB" id="A0A9X9XGC6"/>